<proteinExistence type="predicted"/>
<evidence type="ECO:0000313" key="4">
    <source>
        <dbReference type="Proteomes" id="UP001161580"/>
    </source>
</evidence>
<dbReference type="AlphaFoldDB" id="A0AAE3QIR2"/>
<dbReference type="Pfam" id="PF07811">
    <property type="entry name" value="TadE"/>
    <property type="match status" value="1"/>
</dbReference>
<reference evidence="3" key="1">
    <citation type="submission" date="2022-03" db="EMBL/GenBank/DDBJ databases">
        <title>Fererhizobium litorale gen. nov., sp. nov., isolated from sandy sediments of the Sea of Japan seashore.</title>
        <authorList>
            <person name="Romanenko L."/>
            <person name="Kurilenko V."/>
            <person name="Otstavnykh N."/>
            <person name="Svetashev V."/>
            <person name="Tekutyeva L."/>
            <person name="Isaeva M."/>
            <person name="Mikhailov V."/>
        </authorList>
    </citation>
    <scope>NUCLEOTIDE SEQUENCE</scope>
    <source>
        <strain evidence="3">KMM 9576</strain>
    </source>
</reference>
<keyword evidence="4" id="KW-1185">Reference proteome</keyword>
<keyword evidence="1" id="KW-0812">Transmembrane</keyword>
<protein>
    <submittedName>
        <fullName evidence="3">Pilus assembly protein</fullName>
    </submittedName>
</protein>
<feature type="transmembrane region" description="Helical" evidence="1">
    <location>
        <begin position="44"/>
        <end position="63"/>
    </location>
</feature>
<name>A0AAE3QIR2_9HYPH</name>
<dbReference type="InterPro" id="IPR012495">
    <property type="entry name" value="TadE-like_dom"/>
</dbReference>
<dbReference type="EMBL" id="JALDYZ010000011">
    <property type="protein sequence ID" value="MDI7923929.1"/>
    <property type="molecule type" value="Genomic_DNA"/>
</dbReference>
<dbReference type="Proteomes" id="UP001161580">
    <property type="component" value="Unassembled WGS sequence"/>
</dbReference>
<evidence type="ECO:0000313" key="3">
    <source>
        <dbReference type="EMBL" id="MDI7923929.1"/>
    </source>
</evidence>
<gene>
    <name evidence="3" type="ORF">MRS75_17820</name>
</gene>
<dbReference type="RefSeq" id="WP_311787161.1">
    <property type="nucleotide sequence ID" value="NZ_JALDYY010000008.1"/>
</dbReference>
<evidence type="ECO:0000259" key="2">
    <source>
        <dbReference type="Pfam" id="PF07811"/>
    </source>
</evidence>
<keyword evidence="1" id="KW-0472">Membrane</keyword>
<comment type="caution">
    <text evidence="3">The sequence shown here is derived from an EMBL/GenBank/DDBJ whole genome shotgun (WGS) entry which is preliminary data.</text>
</comment>
<keyword evidence="1" id="KW-1133">Transmembrane helix</keyword>
<evidence type="ECO:0000256" key="1">
    <source>
        <dbReference type="SAM" id="Phobius"/>
    </source>
</evidence>
<feature type="domain" description="TadE-like" evidence="2">
    <location>
        <begin position="38"/>
        <end position="78"/>
    </location>
</feature>
<organism evidence="3 4">
    <name type="scientific">Ferirhizobium litorale</name>
    <dbReference type="NCBI Taxonomy" id="2927786"/>
    <lineage>
        <taxon>Bacteria</taxon>
        <taxon>Pseudomonadati</taxon>
        <taxon>Pseudomonadota</taxon>
        <taxon>Alphaproteobacteria</taxon>
        <taxon>Hyphomicrobiales</taxon>
        <taxon>Rhizobiaceae</taxon>
        <taxon>Ferirhizobium</taxon>
    </lineage>
</organism>
<sequence length="207" mass="22699">MGFRLGVELHKRLICTCKSLQNKAPIRSFLGLARDRRGVGAVEFAILAPILLMVYIGVFELTVGYSTYKRVTRAAGTIADLLTRKASTSKLELQQMPEVASSLLAPYSLEGLKIQITGIKIDNNLAPKVAWSWAEDGTKPFVVNSTATVPTAYLKPDSFLVRAKVSIPHELLMFMPTILMEERDITISQQSIFPLRNGAATLPCSGC</sequence>
<accession>A0AAE3QIR2</accession>